<dbReference type="InterPro" id="IPR023631">
    <property type="entry name" value="Amidase_dom"/>
</dbReference>
<name>A0A7H8N2P3_9ACTN</name>
<dbReference type="InterPro" id="IPR036928">
    <property type="entry name" value="AS_sf"/>
</dbReference>
<evidence type="ECO:0000259" key="2">
    <source>
        <dbReference type="Pfam" id="PF01425"/>
    </source>
</evidence>
<sequence>MADRDELIRRRPLVAEVAALRSGERDPLAHVERTCDRIAAIDGRIRAFVAEPDRRGRLRAEAAAVRASWPEPAGRPALFGVPVGVKDIMHADGLATGAGSAVPAGELTGEQSTVVARLRAAGAVVAGKTVTAEFAVTAPGPTRNPHHLDHSPGGSSSGSAAAVAAGMVPLAVGTQTVGSMIRPAAYCGVVGFKPSYDRVPVAGVIANAPSLDTLGLFAADVAGVAHAAAVVCDDWRADAAREATGAGRALPVLAVPTGPYLDRADADAVAAFDRQVERLRAAGFTVRRVPFMPDFDAVYAQQFVVNRYEVARTHAQWFPRFGHLYRPETVAAIRQGQQVAEADYAAAREHQRAFRDRVHATLAAEGIDLWITPAATGTAPRGLATTGNSVMCLPWSYAGVPALTVPAGSLAPGLPLGVQCVARAGADEELLGWAPAIEAATATDTTAIDTATDAAAGTG</sequence>
<dbReference type="PANTHER" id="PTHR11895">
    <property type="entry name" value="TRANSAMIDASE"/>
    <property type="match status" value="1"/>
</dbReference>
<dbReference type="EMBL" id="CP054929">
    <property type="protein sequence ID" value="QKW48659.1"/>
    <property type="molecule type" value="Genomic_DNA"/>
</dbReference>
<gene>
    <name evidence="3" type="ORF">HUT08_02835</name>
</gene>
<dbReference type="RefSeq" id="WP_176160392.1">
    <property type="nucleotide sequence ID" value="NZ_CP054929.1"/>
</dbReference>
<proteinExistence type="predicted"/>
<dbReference type="Pfam" id="PF01425">
    <property type="entry name" value="Amidase"/>
    <property type="match status" value="1"/>
</dbReference>
<dbReference type="Gene3D" id="3.90.1300.10">
    <property type="entry name" value="Amidase signature (AS) domain"/>
    <property type="match status" value="1"/>
</dbReference>
<dbReference type="SUPFAM" id="SSF75304">
    <property type="entry name" value="Amidase signature (AS) enzymes"/>
    <property type="match status" value="1"/>
</dbReference>
<dbReference type="InterPro" id="IPR000120">
    <property type="entry name" value="Amidase"/>
</dbReference>
<evidence type="ECO:0000313" key="4">
    <source>
        <dbReference type="Proteomes" id="UP000509303"/>
    </source>
</evidence>
<protein>
    <submittedName>
        <fullName evidence="3">Amidase</fullName>
    </submittedName>
</protein>
<accession>A0A7H8N2P3</accession>
<evidence type="ECO:0000313" key="3">
    <source>
        <dbReference type="EMBL" id="QKW48659.1"/>
    </source>
</evidence>
<organism evidence="3 4">
    <name type="scientific">Streptomyces buecherae</name>
    <dbReference type="NCBI Taxonomy" id="2763006"/>
    <lineage>
        <taxon>Bacteria</taxon>
        <taxon>Bacillati</taxon>
        <taxon>Actinomycetota</taxon>
        <taxon>Actinomycetes</taxon>
        <taxon>Kitasatosporales</taxon>
        <taxon>Streptomycetaceae</taxon>
        <taxon>Streptomyces</taxon>
    </lineage>
</organism>
<evidence type="ECO:0000256" key="1">
    <source>
        <dbReference type="SAM" id="MobiDB-lite"/>
    </source>
</evidence>
<dbReference type="AlphaFoldDB" id="A0A7H8N2P3"/>
<dbReference type="PANTHER" id="PTHR11895:SF67">
    <property type="entry name" value="AMIDASE DOMAIN-CONTAINING PROTEIN"/>
    <property type="match status" value="1"/>
</dbReference>
<dbReference type="GO" id="GO:0003824">
    <property type="term" value="F:catalytic activity"/>
    <property type="evidence" value="ECO:0007669"/>
    <property type="project" value="InterPro"/>
</dbReference>
<keyword evidence="4" id="KW-1185">Reference proteome</keyword>
<feature type="domain" description="Amidase" evidence="2">
    <location>
        <begin position="31"/>
        <end position="431"/>
    </location>
</feature>
<feature type="region of interest" description="Disordered" evidence="1">
    <location>
        <begin position="137"/>
        <end position="157"/>
    </location>
</feature>
<dbReference type="Proteomes" id="UP000509303">
    <property type="component" value="Chromosome"/>
</dbReference>
<reference evidence="3 4" key="1">
    <citation type="submission" date="2020-06" db="EMBL/GenBank/DDBJ databases">
        <title>Genome mining for natural products.</title>
        <authorList>
            <person name="Zhang B."/>
            <person name="Shi J."/>
            <person name="Ge H."/>
        </authorList>
    </citation>
    <scope>NUCLEOTIDE SEQUENCE [LARGE SCALE GENOMIC DNA]</scope>
    <source>
        <strain evidence="3 4">NA00687</strain>
    </source>
</reference>